<keyword evidence="12 16" id="KW-1133">Transmembrane helix</keyword>
<evidence type="ECO:0000256" key="1">
    <source>
        <dbReference type="ARBA" id="ARBA00004651"/>
    </source>
</evidence>
<evidence type="ECO:0000256" key="8">
    <source>
        <dbReference type="ARBA" id="ARBA00022741"/>
    </source>
</evidence>
<feature type="transmembrane region" description="Helical" evidence="16">
    <location>
        <begin position="183"/>
        <end position="200"/>
    </location>
</feature>
<accession>A0A3P3RKS4</accession>
<feature type="compositionally biased region" description="Acidic residues" evidence="15">
    <location>
        <begin position="42"/>
        <end position="51"/>
    </location>
</feature>
<evidence type="ECO:0000256" key="16">
    <source>
        <dbReference type="SAM" id="Phobius"/>
    </source>
</evidence>
<comment type="caution">
    <text evidence="18">The sequence shown here is derived from an EMBL/GenBank/DDBJ whole genome shotgun (WGS) entry which is preliminary data.</text>
</comment>
<dbReference type="InterPro" id="IPR023298">
    <property type="entry name" value="ATPase_P-typ_TM_dom_sf"/>
</dbReference>
<dbReference type="NCBIfam" id="TIGR01494">
    <property type="entry name" value="ATPase_P-type"/>
    <property type="match status" value="1"/>
</dbReference>
<dbReference type="AlphaFoldDB" id="A0A3P3RKS4"/>
<dbReference type="OrthoDB" id="8588at2157"/>
<dbReference type="InterPro" id="IPR023214">
    <property type="entry name" value="HAD_sf"/>
</dbReference>
<keyword evidence="9" id="KW-0067">ATP-binding</keyword>
<name>A0A3P3RKS4_9EURY</name>
<dbReference type="PANTHER" id="PTHR43520:SF5">
    <property type="entry name" value="CATION-TRANSPORTING P-TYPE ATPASE-RELATED"/>
    <property type="match status" value="1"/>
</dbReference>
<evidence type="ECO:0000256" key="2">
    <source>
        <dbReference type="ARBA" id="ARBA00006024"/>
    </source>
</evidence>
<comment type="similarity">
    <text evidence="2">Belongs to the cation transport ATPase (P-type) (TC 3.A.3) family. Type IB subfamily.</text>
</comment>
<evidence type="ECO:0000256" key="5">
    <source>
        <dbReference type="ARBA" id="ARBA00022553"/>
    </source>
</evidence>
<dbReference type="InterPro" id="IPR001757">
    <property type="entry name" value="P_typ_ATPase"/>
</dbReference>
<dbReference type="NCBIfam" id="TIGR01511">
    <property type="entry name" value="ATPase-IB1_Cu"/>
    <property type="match status" value="1"/>
</dbReference>
<evidence type="ECO:0000256" key="11">
    <source>
        <dbReference type="ARBA" id="ARBA00022967"/>
    </source>
</evidence>
<keyword evidence="7" id="KW-0479">Metal-binding</keyword>
<feature type="transmembrane region" description="Helical" evidence="16">
    <location>
        <begin position="158"/>
        <end position="177"/>
    </location>
</feature>
<feature type="transmembrane region" description="Helical" evidence="16">
    <location>
        <begin position="368"/>
        <end position="390"/>
    </location>
</feature>
<evidence type="ECO:0000256" key="9">
    <source>
        <dbReference type="ARBA" id="ARBA00022840"/>
    </source>
</evidence>
<keyword evidence="6 16" id="KW-0812">Transmembrane</keyword>
<feature type="domain" description="P-type ATPase A" evidence="17">
    <location>
        <begin position="218"/>
        <end position="319"/>
    </location>
</feature>
<dbReference type="Gene3D" id="2.70.150.10">
    <property type="entry name" value="Calcium-transporting ATPase, cytoplasmic transduction domain A"/>
    <property type="match status" value="1"/>
</dbReference>
<evidence type="ECO:0000256" key="10">
    <source>
        <dbReference type="ARBA" id="ARBA00022842"/>
    </source>
</evidence>
<keyword evidence="3" id="KW-0813">Transport</keyword>
<dbReference type="NCBIfam" id="TIGR01525">
    <property type="entry name" value="ATPase-IB_hvy"/>
    <property type="match status" value="1"/>
</dbReference>
<feature type="transmembrane region" description="Helical" evidence="16">
    <location>
        <begin position="707"/>
        <end position="726"/>
    </location>
</feature>
<feature type="transmembrane region" description="Helical" evidence="16">
    <location>
        <begin position="124"/>
        <end position="146"/>
    </location>
</feature>
<dbReference type="InterPro" id="IPR036412">
    <property type="entry name" value="HAD-like_sf"/>
</dbReference>
<dbReference type="Proteomes" id="UP000282322">
    <property type="component" value="Unassembled WGS sequence"/>
</dbReference>
<dbReference type="GO" id="GO:0016887">
    <property type="term" value="F:ATP hydrolysis activity"/>
    <property type="evidence" value="ECO:0007669"/>
    <property type="project" value="InterPro"/>
</dbReference>
<evidence type="ECO:0000256" key="14">
    <source>
        <dbReference type="ARBA" id="ARBA00023136"/>
    </source>
</evidence>
<evidence type="ECO:0000256" key="12">
    <source>
        <dbReference type="ARBA" id="ARBA00022989"/>
    </source>
</evidence>
<feature type="compositionally biased region" description="Basic and acidic residues" evidence="15">
    <location>
        <begin position="28"/>
        <end position="41"/>
    </location>
</feature>
<dbReference type="SFLD" id="SFLDG00002">
    <property type="entry name" value="C1.7:_P-type_atpase_like"/>
    <property type="match status" value="1"/>
</dbReference>
<keyword evidence="13" id="KW-0406">Ion transport</keyword>
<dbReference type="Gene3D" id="3.40.50.1000">
    <property type="entry name" value="HAD superfamily/HAD-like"/>
    <property type="match status" value="1"/>
</dbReference>
<dbReference type="FunFam" id="2.70.150.10:FF:000002">
    <property type="entry name" value="Copper-transporting ATPase 1, putative"/>
    <property type="match status" value="1"/>
</dbReference>
<comment type="subcellular location">
    <subcellularLocation>
        <location evidence="1">Cell membrane</location>
        <topology evidence="1">Multi-pass membrane protein</topology>
    </subcellularLocation>
</comment>
<dbReference type="GO" id="GO:0005886">
    <property type="term" value="C:plasma membrane"/>
    <property type="evidence" value="ECO:0007669"/>
    <property type="project" value="UniProtKB-SubCell"/>
</dbReference>
<dbReference type="InterPro" id="IPR027256">
    <property type="entry name" value="P-typ_ATPase_IB"/>
</dbReference>
<evidence type="ECO:0000256" key="3">
    <source>
        <dbReference type="ARBA" id="ARBA00022448"/>
    </source>
</evidence>
<keyword evidence="4" id="KW-1003">Cell membrane</keyword>
<dbReference type="GO" id="GO:0055070">
    <property type="term" value="P:copper ion homeostasis"/>
    <property type="evidence" value="ECO:0007669"/>
    <property type="project" value="TreeGrafter"/>
</dbReference>
<feature type="compositionally biased region" description="Basic and acidic residues" evidence="15">
    <location>
        <begin position="1"/>
        <end position="18"/>
    </location>
</feature>
<evidence type="ECO:0000256" key="6">
    <source>
        <dbReference type="ARBA" id="ARBA00022692"/>
    </source>
</evidence>
<evidence type="ECO:0000313" key="19">
    <source>
        <dbReference type="Proteomes" id="UP000282322"/>
    </source>
</evidence>
<evidence type="ECO:0000256" key="13">
    <source>
        <dbReference type="ARBA" id="ARBA00023065"/>
    </source>
</evidence>
<dbReference type="PANTHER" id="PTHR43520">
    <property type="entry name" value="ATP7, ISOFORM B"/>
    <property type="match status" value="1"/>
</dbReference>
<dbReference type="SFLD" id="SFLDS00003">
    <property type="entry name" value="Haloacid_Dehalogenase"/>
    <property type="match status" value="1"/>
</dbReference>
<keyword evidence="10" id="KW-0460">Magnesium</keyword>
<dbReference type="SUPFAM" id="SSF81665">
    <property type="entry name" value="Calcium ATPase, transmembrane domain M"/>
    <property type="match status" value="1"/>
</dbReference>
<feature type="transmembrane region" description="Helical" evidence="16">
    <location>
        <begin position="335"/>
        <end position="356"/>
    </location>
</feature>
<keyword evidence="19" id="KW-1185">Reference proteome</keyword>
<keyword evidence="5" id="KW-0597">Phosphoprotein</keyword>
<keyword evidence="11" id="KW-1278">Translocase</keyword>
<proteinExistence type="inferred from homology"/>
<sequence>MDDHEHSNDGDHFHRSEPDVSDEPNEIADDRDVDRVEQRMLEEEEAAEEAEQEIHERTEHEMGHGTDGHEDDHDGHGGMHEGHEQMFRRRFFVSTLLSIPVLLYSPTLQEWLGFFVPAFPGSEWINPVFAVVVFAYGGVPFLQMAVPEVRDRLPGMMTLISMAISVAFVYSLATVVFPAQSAFFWELVTLIDIMLLGHWVEMRSVRRASSALDELAKLMPDTAERITDDGETEEVPVSDLEEGDLVLVRPGASVPADGVVEEGDSDVNEAMITGESKPVSKEPGNKVIGGTVNGDGSLRIRVGATGEETTLAGIVRLVEEAQQSKSKTQVLADRAAGWLFYVAVAAAGVTAIAWTIAISIDATVIERVVTVLVIACPHALGLAIPLVVAINTSLAARNGMLVRDRIAMEEARNLDAIIFDKTGTLTEGEHGVVDMATVDSVNEDDAFALAAAVESDSEHMIARAICEAADERDLTSLDTSGFEAIKGRGVRASVDGDEVYVGGPNMLTQLDSEVPDSLQRFADEASQNAQTVVHLVREGELIAAFAMADVIREESYQVVDSLHKLGIEVAMLTGDSQDVADAVADELGIDTVFAEVLPEDKDKKVQELHDQGKLVGMVGDGVNDAPALTRADVGIAIGSGTDVAVQSADVILVQNNPMDVVRLVKLSKASYRKMQENIVWAAGYNVFAIPLAAGVLAPIGILLSPAVGALLMSLSTVIVAINAQLLRRIDLSVPSLPGASAPGQARSAD</sequence>
<dbReference type="InterPro" id="IPR023299">
    <property type="entry name" value="ATPase_P-typ_cyto_dom_N"/>
</dbReference>
<dbReference type="RefSeq" id="WP_124953192.1">
    <property type="nucleotide sequence ID" value="NZ_RRCH01000002.1"/>
</dbReference>
<dbReference type="Gene3D" id="3.40.1110.10">
    <property type="entry name" value="Calcium-transporting ATPase, cytoplasmic domain N"/>
    <property type="match status" value="1"/>
</dbReference>
<dbReference type="InterPro" id="IPR044492">
    <property type="entry name" value="P_typ_ATPase_HD_dom"/>
</dbReference>
<dbReference type="InterPro" id="IPR018303">
    <property type="entry name" value="ATPase_P-typ_P_site"/>
</dbReference>
<dbReference type="SUPFAM" id="SSF81653">
    <property type="entry name" value="Calcium ATPase, transduction domain A"/>
    <property type="match status" value="1"/>
</dbReference>
<dbReference type="Pfam" id="PF00702">
    <property type="entry name" value="Hydrolase"/>
    <property type="match status" value="1"/>
</dbReference>
<dbReference type="PRINTS" id="PR00119">
    <property type="entry name" value="CATATPASE"/>
</dbReference>
<protein>
    <submittedName>
        <fullName evidence="18">Heavy metal translocating P-type ATPase</fullName>
    </submittedName>
</protein>
<dbReference type="GO" id="GO:0005524">
    <property type="term" value="F:ATP binding"/>
    <property type="evidence" value="ECO:0007669"/>
    <property type="project" value="UniProtKB-KW"/>
</dbReference>
<feature type="transmembrane region" description="Helical" evidence="16">
    <location>
        <begin position="678"/>
        <end position="701"/>
    </location>
</feature>
<organism evidence="18 19">
    <name type="scientific">Halocatena pleomorpha</name>
    <dbReference type="NCBI Taxonomy" id="1785090"/>
    <lineage>
        <taxon>Archaea</taxon>
        <taxon>Methanobacteriati</taxon>
        <taxon>Methanobacteriota</taxon>
        <taxon>Stenosarchaea group</taxon>
        <taxon>Halobacteria</taxon>
        <taxon>Halobacteriales</taxon>
        <taxon>Natronomonadaceae</taxon>
        <taxon>Halocatena</taxon>
    </lineage>
</organism>
<evidence type="ECO:0000259" key="17">
    <source>
        <dbReference type="Pfam" id="PF00122"/>
    </source>
</evidence>
<dbReference type="InterPro" id="IPR008250">
    <property type="entry name" value="ATPase_P-typ_transduc_dom_A_sf"/>
</dbReference>
<dbReference type="PRINTS" id="PR00120">
    <property type="entry name" value="HATPASE"/>
</dbReference>
<keyword evidence="14 16" id="KW-0472">Membrane</keyword>
<dbReference type="EMBL" id="RRCH01000002">
    <property type="protein sequence ID" value="RRJ34022.1"/>
    <property type="molecule type" value="Genomic_DNA"/>
</dbReference>
<dbReference type="SFLD" id="SFLDF00027">
    <property type="entry name" value="p-type_atpase"/>
    <property type="match status" value="1"/>
</dbReference>
<feature type="region of interest" description="Disordered" evidence="15">
    <location>
        <begin position="1"/>
        <end position="80"/>
    </location>
</feature>
<reference evidence="18 19" key="1">
    <citation type="submission" date="2018-11" db="EMBL/GenBank/DDBJ databases">
        <title>Taxonoimc description of Halomarina strain SPP-AMP-1.</title>
        <authorList>
            <person name="Pal Y."/>
            <person name="Srinivasana K."/>
            <person name="Verma A."/>
            <person name="Kumar P."/>
        </authorList>
    </citation>
    <scope>NUCLEOTIDE SEQUENCE [LARGE SCALE GENOMIC DNA]</scope>
    <source>
        <strain evidence="18 19">SPP-AMP-1</strain>
    </source>
</reference>
<dbReference type="InterPro" id="IPR059000">
    <property type="entry name" value="ATPase_P-type_domA"/>
</dbReference>
<feature type="transmembrane region" description="Helical" evidence="16">
    <location>
        <begin position="91"/>
        <end position="112"/>
    </location>
</feature>
<dbReference type="Pfam" id="PF00122">
    <property type="entry name" value="E1-E2_ATPase"/>
    <property type="match status" value="1"/>
</dbReference>
<evidence type="ECO:0000256" key="7">
    <source>
        <dbReference type="ARBA" id="ARBA00022723"/>
    </source>
</evidence>
<evidence type="ECO:0000313" key="18">
    <source>
        <dbReference type="EMBL" id="RRJ34022.1"/>
    </source>
</evidence>
<feature type="compositionally biased region" description="Basic and acidic residues" evidence="15">
    <location>
        <begin position="52"/>
        <end position="80"/>
    </location>
</feature>
<dbReference type="GO" id="GO:0043682">
    <property type="term" value="F:P-type divalent copper transporter activity"/>
    <property type="evidence" value="ECO:0007669"/>
    <property type="project" value="TreeGrafter"/>
</dbReference>
<evidence type="ECO:0000256" key="4">
    <source>
        <dbReference type="ARBA" id="ARBA00022475"/>
    </source>
</evidence>
<gene>
    <name evidence="18" type="ORF">EIK79_00460</name>
</gene>
<evidence type="ECO:0000256" key="15">
    <source>
        <dbReference type="SAM" id="MobiDB-lite"/>
    </source>
</evidence>
<dbReference type="GO" id="GO:0005507">
    <property type="term" value="F:copper ion binding"/>
    <property type="evidence" value="ECO:0007669"/>
    <property type="project" value="TreeGrafter"/>
</dbReference>
<keyword evidence="8" id="KW-0547">Nucleotide-binding</keyword>
<dbReference type="PROSITE" id="PS00154">
    <property type="entry name" value="ATPASE_E1_E2"/>
    <property type="match status" value="1"/>
</dbReference>
<dbReference type="SUPFAM" id="SSF56784">
    <property type="entry name" value="HAD-like"/>
    <property type="match status" value="1"/>
</dbReference>